<dbReference type="PANTHER" id="PTHR45826:SF25">
    <property type="entry name" value="AMINO ACID PERMEASE-LIKE PROTEIN"/>
    <property type="match status" value="1"/>
</dbReference>
<keyword evidence="6 8" id="KW-0472">Membrane</keyword>
<comment type="subcellular location">
    <subcellularLocation>
        <location evidence="1">Cell membrane</location>
        <topology evidence="1">Multi-pass membrane protein</topology>
    </subcellularLocation>
</comment>
<keyword evidence="2" id="KW-0813">Transport</keyword>
<comment type="similarity">
    <text evidence="7">Belongs to the amino acid-polyamine-organocation (APC) superfamily. Polyamine:cation symporter (PHS) (TC 2.A.3.12) family.</text>
</comment>
<evidence type="ECO:0000256" key="1">
    <source>
        <dbReference type="ARBA" id="ARBA00004651"/>
    </source>
</evidence>
<protein>
    <recommendedName>
        <fullName evidence="12">Amino acid permease/ SLC12A domain-containing protein</fullName>
    </recommendedName>
</protein>
<dbReference type="OMA" id="WSWISGV"/>
<dbReference type="AlphaFoldDB" id="A0A0D3KEA6"/>
<evidence type="ECO:0000256" key="8">
    <source>
        <dbReference type="SAM" id="Phobius"/>
    </source>
</evidence>
<dbReference type="PaxDb" id="2903-EOD34091"/>
<evidence type="ECO:0000256" key="4">
    <source>
        <dbReference type="ARBA" id="ARBA00022692"/>
    </source>
</evidence>
<evidence type="ECO:0000256" key="3">
    <source>
        <dbReference type="ARBA" id="ARBA00022475"/>
    </source>
</evidence>
<evidence type="ECO:0008006" key="12">
    <source>
        <dbReference type="Google" id="ProtNLM"/>
    </source>
</evidence>
<feature type="transmembrane region" description="Helical" evidence="8">
    <location>
        <begin position="191"/>
        <end position="213"/>
    </location>
</feature>
<dbReference type="eggNOG" id="KOG1287">
    <property type="taxonomic scope" value="Eukaryota"/>
</dbReference>
<feature type="transmembrane region" description="Helical" evidence="8">
    <location>
        <begin position="287"/>
        <end position="308"/>
    </location>
</feature>
<keyword evidence="11" id="KW-1185">Reference proteome</keyword>
<dbReference type="STRING" id="2903.R1FF19"/>
<dbReference type="PANTHER" id="PTHR45826">
    <property type="entry name" value="POLYAMINE TRANSPORTER PUT1"/>
    <property type="match status" value="1"/>
</dbReference>
<dbReference type="InterPro" id="IPR044566">
    <property type="entry name" value="RMV1-like"/>
</dbReference>
<sequence>MLWSLPIALMTAELGAMIPDMGGPVVWVDRAFGPFVAHCNAYTHLVANFFDNALYPVMFADYLREFHPALCFDGLPRYLLSASMLVCVTLLNLAGVANVANVSTLFTVLVVSPFFALVICGLPTLDPSAWLIGGASDAANDDAAHAAVSGGGGGVRWGTYLALLLWNTSGYDSVGALASEVENPGRDYPRAMVGSIVLISLVYLLPVSVGVSLDAAANLPTWTDGTLARVASDYVGEWLAKWISLGGALSSFGQLNALLCAAARIVVSAAEIGVLPPLLAKVHPVSGVPVAATLALSFGLFLVLSLPFSELVEFSMLFYGFTAGLEFLALIKLRTLELATPRPYRVPLGDSWPLAAFCLPPLGLCALLFALAERLSLYIFLATV</sequence>
<dbReference type="GO" id="GO:0005886">
    <property type="term" value="C:plasma membrane"/>
    <property type="evidence" value="ECO:0007669"/>
    <property type="project" value="UniProtKB-SubCell"/>
</dbReference>
<evidence type="ECO:0000313" key="10">
    <source>
        <dbReference type="EnsemblProtists" id="EOD34091"/>
    </source>
</evidence>
<feature type="transmembrane region" description="Helical" evidence="8">
    <location>
        <begin position="352"/>
        <end position="372"/>
    </location>
</feature>
<evidence type="ECO:0000313" key="11">
    <source>
        <dbReference type="Proteomes" id="UP000013827"/>
    </source>
</evidence>
<keyword evidence="9" id="KW-0732">Signal</keyword>
<keyword evidence="3" id="KW-1003">Cell membrane</keyword>
<reference evidence="10" key="2">
    <citation type="submission" date="2024-10" db="UniProtKB">
        <authorList>
            <consortium name="EnsemblProtists"/>
        </authorList>
    </citation>
    <scope>IDENTIFICATION</scope>
</reference>
<name>A0A0D3KEA6_EMIH1</name>
<dbReference type="HOGENOM" id="CLU_007946_17_2_1"/>
<evidence type="ECO:0000256" key="5">
    <source>
        <dbReference type="ARBA" id="ARBA00022989"/>
    </source>
</evidence>
<accession>A0A0D3KEA6</accession>
<feature type="transmembrane region" description="Helical" evidence="8">
    <location>
        <begin position="78"/>
        <end position="99"/>
    </location>
</feature>
<feature type="chain" id="PRO_5044229129" description="Amino acid permease/ SLC12A domain-containing protein" evidence="9">
    <location>
        <begin position="17"/>
        <end position="384"/>
    </location>
</feature>
<proteinExistence type="inferred from homology"/>
<dbReference type="RefSeq" id="XP_005786520.1">
    <property type="nucleotide sequence ID" value="XM_005786463.1"/>
</dbReference>
<feature type="transmembrane region" description="Helical" evidence="8">
    <location>
        <begin position="105"/>
        <end position="125"/>
    </location>
</feature>
<dbReference type="Proteomes" id="UP000013827">
    <property type="component" value="Unassembled WGS sequence"/>
</dbReference>
<keyword evidence="4 8" id="KW-0812">Transmembrane</keyword>
<dbReference type="InterPro" id="IPR002293">
    <property type="entry name" value="AA/rel_permease1"/>
</dbReference>
<organism evidence="10 11">
    <name type="scientific">Emiliania huxleyi (strain CCMP1516)</name>
    <dbReference type="NCBI Taxonomy" id="280463"/>
    <lineage>
        <taxon>Eukaryota</taxon>
        <taxon>Haptista</taxon>
        <taxon>Haptophyta</taxon>
        <taxon>Prymnesiophyceae</taxon>
        <taxon>Isochrysidales</taxon>
        <taxon>Noelaerhabdaceae</taxon>
        <taxon>Emiliania</taxon>
    </lineage>
</organism>
<evidence type="ECO:0000256" key="7">
    <source>
        <dbReference type="ARBA" id="ARBA00024041"/>
    </source>
</evidence>
<dbReference type="GeneID" id="17279363"/>
<keyword evidence="5 8" id="KW-1133">Transmembrane helix</keyword>
<dbReference type="Gene3D" id="1.20.1740.10">
    <property type="entry name" value="Amino acid/polyamine transporter I"/>
    <property type="match status" value="1"/>
</dbReference>
<feature type="signal peptide" evidence="9">
    <location>
        <begin position="1"/>
        <end position="16"/>
    </location>
</feature>
<dbReference type="GO" id="GO:0015203">
    <property type="term" value="F:polyamine transmembrane transporter activity"/>
    <property type="evidence" value="ECO:0007669"/>
    <property type="project" value="UniProtKB-ARBA"/>
</dbReference>
<dbReference type="EnsemblProtists" id="EOD34091">
    <property type="protein sequence ID" value="EOD34091"/>
    <property type="gene ID" value="EMIHUDRAFT_55003"/>
</dbReference>
<evidence type="ECO:0000256" key="9">
    <source>
        <dbReference type="SAM" id="SignalP"/>
    </source>
</evidence>
<feature type="transmembrane region" description="Helical" evidence="8">
    <location>
        <begin position="255"/>
        <end position="275"/>
    </location>
</feature>
<reference evidence="11" key="1">
    <citation type="journal article" date="2013" name="Nature">
        <title>Pan genome of the phytoplankton Emiliania underpins its global distribution.</title>
        <authorList>
            <person name="Read B.A."/>
            <person name="Kegel J."/>
            <person name="Klute M.J."/>
            <person name="Kuo A."/>
            <person name="Lefebvre S.C."/>
            <person name="Maumus F."/>
            <person name="Mayer C."/>
            <person name="Miller J."/>
            <person name="Monier A."/>
            <person name="Salamov A."/>
            <person name="Young J."/>
            <person name="Aguilar M."/>
            <person name="Claverie J.M."/>
            <person name="Frickenhaus S."/>
            <person name="Gonzalez K."/>
            <person name="Herman E.K."/>
            <person name="Lin Y.C."/>
            <person name="Napier J."/>
            <person name="Ogata H."/>
            <person name="Sarno A.F."/>
            <person name="Shmutz J."/>
            <person name="Schroeder D."/>
            <person name="de Vargas C."/>
            <person name="Verret F."/>
            <person name="von Dassow P."/>
            <person name="Valentin K."/>
            <person name="Van de Peer Y."/>
            <person name="Wheeler G."/>
            <person name="Dacks J.B."/>
            <person name="Delwiche C.F."/>
            <person name="Dyhrman S.T."/>
            <person name="Glockner G."/>
            <person name="John U."/>
            <person name="Richards T."/>
            <person name="Worden A.Z."/>
            <person name="Zhang X."/>
            <person name="Grigoriev I.V."/>
            <person name="Allen A.E."/>
            <person name="Bidle K."/>
            <person name="Borodovsky M."/>
            <person name="Bowler C."/>
            <person name="Brownlee C."/>
            <person name="Cock J.M."/>
            <person name="Elias M."/>
            <person name="Gladyshev V.N."/>
            <person name="Groth M."/>
            <person name="Guda C."/>
            <person name="Hadaegh A."/>
            <person name="Iglesias-Rodriguez M.D."/>
            <person name="Jenkins J."/>
            <person name="Jones B.M."/>
            <person name="Lawson T."/>
            <person name="Leese F."/>
            <person name="Lindquist E."/>
            <person name="Lobanov A."/>
            <person name="Lomsadze A."/>
            <person name="Malik S.B."/>
            <person name="Marsh M.E."/>
            <person name="Mackinder L."/>
            <person name="Mock T."/>
            <person name="Mueller-Roeber B."/>
            <person name="Pagarete A."/>
            <person name="Parker M."/>
            <person name="Probert I."/>
            <person name="Quesneville H."/>
            <person name="Raines C."/>
            <person name="Rensing S.A."/>
            <person name="Riano-Pachon D.M."/>
            <person name="Richier S."/>
            <person name="Rokitta S."/>
            <person name="Shiraiwa Y."/>
            <person name="Soanes D.M."/>
            <person name="van der Giezen M."/>
            <person name="Wahlund T.M."/>
            <person name="Williams B."/>
            <person name="Wilson W."/>
            <person name="Wolfe G."/>
            <person name="Wurch L.L."/>
        </authorList>
    </citation>
    <scope>NUCLEOTIDE SEQUENCE</scope>
</reference>
<evidence type="ECO:0000256" key="2">
    <source>
        <dbReference type="ARBA" id="ARBA00022448"/>
    </source>
</evidence>
<feature type="transmembrane region" description="Helical" evidence="8">
    <location>
        <begin position="314"/>
        <end position="331"/>
    </location>
</feature>
<dbReference type="Pfam" id="PF13520">
    <property type="entry name" value="AA_permease_2"/>
    <property type="match status" value="1"/>
</dbReference>
<evidence type="ECO:0000256" key="6">
    <source>
        <dbReference type="ARBA" id="ARBA00023136"/>
    </source>
</evidence>
<dbReference type="PIRSF" id="PIRSF006060">
    <property type="entry name" value="AA_transporter"/>
    <property type="match status" value="1"/>
</dbReference>
<dbReference type="KEGG" id="ehx:EMIHUDRAFT_55003"/>